<dbReference type="FunFam" id="1.25.40.10:FF:000344">
    <property type="entry name" value="Pentatricopeptide repeat-containing protein"/>
    <property type="match status" value="1"/>
</dbReference>
<dbReference type="Pfam" id="PF20431">
    <property type="entry name" value="E_motif"/>
    <property type="match status" value="1"/>
</dbReference>
<keyword evidence="4" id="KW-1185">Reference proteome</keyword>
<dbReference type="InterPro" id="IPR046960">
    <property type="entry name" value="PPR_At4g14850-like_plant"/>
</dbReference>
<dbReference type="GO" id="GO:0003723">
    <property type="term" value="F:RNA binding"/>
    <property type="evidence" value="ECO:0007669"/>
    <property type="project" value="InterPro"/>
</dbReference>
<dbReference type="Gene3D" id="1.25.40.10">
    <property type="entry name" value="Tetratricopeptide repeat domain"/>
    <property type="match status" value="5"/>
</dbReference>
<comment type="caution">
    <text evidence="3">The sequence shown here is derived from an EMBL/GenBank/DDBJ whole genome shotgun (WGS) entry which is preliminary data.</text>
</comment>
<feature type="repeat" description="PPR" evidence="2">
    <location>
        <begin position="320"/>
        <end position="354"/>
    </location>
</feature>
<dbReference type="Pfam" id="PF13041">
    <property type="entry name" value="PPR_2"/>
    <property type="match status" value="3"/>
</dbReference>
<dbReference type="InterPro" id="IPR046848">
    <property type="entry name" value="E_motif"/>
</dbReference>
<dbReference type="InterPro" id="IPR002885">
    <property type="entry name" value="PPR_rpt"/>
</dbReference>
<dbReference type="InterPro" id="IPR011990">
    <property type="entry name" value="TPR-like_helical_dom_sf"/>
</dbReference>
<evidence type="ECO:0000313" key="3">
    <source>
        <dbReference type="EMBL" id="KAK9110660.1"/>
    </source>
</evidence>
<dbReference type="FunFam" id="1.25.40.10:FF:000031">
    <property type="entry name" value="Pentatricopeptide repeat-containing protein mitochondrial"/>
    <property type="match status" value="1"/>
</dbReference>
<sequence length="501" mass="55519">MAYPMLIFSHTRNPNHFSWNTIIRGFAISHYPLGSIPVFNRMRWLRVQPESFTYAFLIKACARSRALKIGGSVHCVVLVSGYASDLYVVSTLVGFYAVCGDMGGAGKVFDEMPERNVVAWNALLCGYVRNGRGRDGLGVFERMWREGFRPDEVTMVGVVSACAQGREIELGRWAHGYIRGNGEGLELSVNVATALIDMYAKCNQMEAAVCVFEKLGAVDVGAWNALIGGYVLNGCFREAIDLFQKLEANGIDPDETTLVSTLRACAYIGALDVGRKIHLLARERCFELNLTLGTALVDMYSKCGCIKDARVIFNKMSKRDVMTWTSMICGLAVHGYAKDALNLFLSMLGSGLKPDGVTFVGVLCACSHAGLVDQGIYYFESMRDEFGINPTIEHYGCVIDLLGRAGRLQETLKLVYSMEIQPNQIIWRTFLGACKLYLNAELAETAVENLIRLHSDNCGDYVLLANIYASKGMWENVEKIRRKLEGKGLHKFPGLSFIKEA</sequence>
<organism evidence="3 4">
    <name type="scientific">Stephania japonica</name>
    <dbReference type="NCBI Taxonomy" id="461633"/>
    <lineage>
        <taxon>Eukaryota</taxon>
        <taxon>Viridiplantae</taxon>
        <taxon>Streptophyta</taxon>
        <taxon>Embryophyta</taxon>
        <taxon>Tracheophyta</taxon>
        <taxon>Spermatophyta</taxon>
        <taxon>Magnoliopsida</taxon>
        <taxon>Ranunculales</taxon>
        <taxon>Menispermaceae</taxon>
        <taxon>Menispermoideae</taxon>
        <taxon>Cissampelideae</taxon>
        <taxon>Stephania</taxon>
    </lineage>
</organism>
<dbReference type="PROSITE" id="PS51375">
    <property type="entry name" value="PPR"/>
    <property type="match status" value="3"/>
</dbReference>
<dbReference type="AlphaFoldDB" id="A0AAP0I8L8"/>
<feature type="repeat" description="PPR" evidence="2">
    <location>
        <begin position="219"/>
        <end position="253"/>
    </location>
</feature>
<dbReference type="GO" id="GO:0009451">
    <property type="term" value="P:RNA modification"/>
    <property type="evidence" value="ECO:0007669"/>
    <property type="project" value="InterPro"/>
</dbReference>
<evidence type="ECO:0000256" key="2">
    <source>
        <dbReference type="PROSITE-ProRule" id="PRU00708"/>
    </source>
</evidence>
<accession>A0AAP0I8L8</accession>
<proteinExistence type="predicted"/>
<dbReference type="PANTHER" id="PTHR47926">
    <property type="entry name" value="PENTATRICOPEPTIDE REPEAT-CONTAINING PROTEIN"/>
    <property type="match status" value="1"/>
</dbReference>
<evidence type="ECO:0000313" key="4">
    <source>
        <dbReference type="Proteomes" id="UP001417504"/>
    </source>
</evidence>
<gene>
    <name evidence="3" type="ORF">Sjap_018720</name>
</gene>
<feature type="repeat" description="PPR" evidence="2">
    <location>
        <begin position="116"/>
        <end position="150"/>
    </location>
</feature>
<dbReference type="NCBIfam" id="TIGR00756">
    <property type="entry name" value="PPR"/>
    <property type="match status" value="4"/>
</dbReference>
<dbReference type="Proteomes" id="UP001417504">
    <property type="component" value="Unassembled WGS sequence"/>
</dbReference>
<protein>
    <recommendedName>
        <fullName evidence="5">Pentatricopeptide repeat-containing protein</fullName>
    </recommendedName>
</protein>
<keyword evidence="1" id="KW-0677">Repeat</keyword>
<name>A0AAP0I8L8_9MAGN</name>
<dbReference type="PANTHER" id="PTHR47926:SF344">
    <property type="entry name" value="OS07G0636900 PROTEIN"/>
    <property type="match status" value="1"/>
</dbReference>
<evidence type="ECO:0000256" key="1">
    <source>
        <dbReference type="ARBA" id="ARBA00022737"/>
    </source>
</evidence>
<dbReference type="EMBL" id="JBBNAE010000007">
    <property type="protein sequence ID" value="KAK9110660.1"/>
    <property type="molecule type" value="Genomic_DNA"/>
</dbReference>
<evidence type="ECO:0008006" key="5">
    <source>
        <dbReference type="Google" id="ProtNLM"/>
    </source>
</evidence>
<dbReference type="FunFam" id="1.25.40.10:FF:000090">
    <property type="entry name" value="Pentatricopeptide repeat-containing protein, chloroplastic"/>
    <property type="match status" value="1"/>
</dbReference>
<dbReference type="Pfam" id="PF01535">
    <property type="entry name" value="PPR"/>
    <property type="match status" value="2"/>
</dbReference>
<reference evidence="3 4" key="1">
    <citation type="submission" date="2024-01" db="EMBL/GenBank/DDBJ databases">
        <title>Genome assemblies of Stephania.</title>
        <authorList>
            <person name="Yang L."/>
        </authorList>
    </citation>
    <scope>NUCLEOTIDE SEQUENCE [LARGE SCALE GENOMIC DNA]</scope>
    <source>
        <strain evidence="3">QJT</strain>
        <tissue evidence="3">Leaf</tissue>
    </source>
</reference>